<evidence type="ECO:0000256" key="4">
    <source>
        <dbReference type="ARBA" id="ARBA00023157"/>
    </source>
</evidence>
<dbReference type="PANTHER" id="PTHR10334">
    <property type="entry name" value="CYSTEINE-RICH SECRETORY PROTEIN-RELATED"/>
    <property type="match status" value="1"/>
</dbReference>
<comment type="function">
    <text evidence="1">Probably involved in the defense reaction of plants against pathogens.</text>
</comment>
<dbReference type="STRING" id="3469.A0A4Y7K2U9"/>
<dbReference type="EMBL" id="CM010720">
    <property type="protein sequence ID" value="RZC66239.1"/>
    <property type="molecule type" value="Genomic_DNA"/>
</dbReference>
<dbReference type="PRINTS" id="PR00838">
    <property type="entry name" value="V5ALLERGEN"/>
</dbReference>
<evidence type="ECO:0000259" key="6">
    <source>
        <dbReference type="SMART" id="SM00198"/>
    </source>
</evidence>
<keyword evidence="8" id="KW-1185">Reference proteome</keyword>
<protein>
    <recommendedName>
        <fullName evidence="6">SCP domain-containing protein</fullName>
    </recommendedName>
</protein>
<dbReference type="PROSITE" id="PS01009">
    <property type="entry name" value="CRISP_1"/>
    <property type="match status" value="1"/>
</dbReference>
<evidence type="ECO:0000256" key="2">
    <source>
        <dbReference type="ARBA" id="ARBA00009923"/>
    </source>
</evidence>
<keyword evidence="3" id="KW-0732">Signal</keyword>
<dbReference type="InterPro" id="IPR035940">
    <property type="entry name" value="CAP_sf"/>
</dbReference>
<dbReference type="InterPro" id="IPR001283">
    <property type="entry name" value="CRISP-related"/>
</dbReference>
<dbReference type="Pfam" id="PF00188">
    <property type="entry name" value="CAP"/>
    <property type="match status" value="2"/>
</dbReference>
<gene>
    <name evidence="7" type="ORF">C5167_009921</name>
</gene>
<dbReference type="GO" id="GO:0098542">
    <property type="term" value="P:defense response to other organism"/>
    <property type="evidence" value="ECO:0007669"/>
    <property type="project" value="UniProtKB-ARBA"/>
</dbReference>
<feature type="domain" description="SCP" evidence="6">
    <location>
        <begin position="87"/>
        <end position="220"/>
    </location>
</feature>
<keyword evidence="5" id="KW-0568">Pathogenesis-related protein</keyword>
<evidence type="ECO:0000313" key="7">
    <source>
        <dbReference type="EMBL" id="RZC66239.1"/>
    </source>
</evidence>
<evidence type="ECO:0000256" key="1">
    <source>
        <dbReference type="ARBA" id="ARBA00003143"/>
    </source>
</evidence>
<dbReference type="Gene3D" id="3.40.33.10">
    <property type="entry name" value="CAP"/>
    <property type="match status" value="2"/>
</dbReference>
<dbReference type="InterPro" id="IPR018244">
    <property type="entry name" value="Allrgn_V5/Tpx1_CS"/>
</dbReference>
<dbReference type="FunFam" id="3.40.33.10:FF:000006">
    <property type="entry name" value="Putative pathogenesis-related protein 1"/>
    <property type="match status" value="1"/>
</dbReference>
<dbReference type="CDD" id="cd05381">
    <property type="entry name" value="CAP_PR-1"/>
    <property type="match status" value="1"/>
</dbReference>
<evidence type="ECO:0000256" key="3">
    <source>
        <dbReference type="ARBA" id="ARBA00022729"/>
    </source>
</evidence>
<organism evidence="7 8">
    <name type="scientific">Papaver somniferum</name>
    <name type="common">Opium poppy</name>
    <dbReference type="NCBI Taxonomy" id="3469"/>
    <lineage>
        <taxon>Eukaryota</taxon>
        <taxon>Viridiplantae</taxon>
        <taxon>Streptophyta</taxon>
        <taxon>Embryophyta</taxon>
        <taxon>Tracheophyta</taxon>
        <taxon>Spermatophyta</taxon>
        <taxon>Magnoliopsida</taxon>
        <taxon>Ranunculales</taxon>
        <taxon>Papaveraceae</taxon>
        <taxon>Papaveroideae</taxon>
        <taxon>Papaver</taxon>
    </lineage>
</organism>
<dbReference type="OMA" id="YAMAYAN"/>
<dbReference type="GO" id="GO:0005576">
    <property type="term" value="C:extracellular region"/>
    <property type="evidence" value="ECO:0007669"/>
    <property type="project" value="InterPro"/>
</dbReference>
<evidence type="ECO:0000313" key="8">
    <source>
        <dbReference type="Proteomes" id="UP000316621"/>
    </source>
</evidence>
<dbReference type="Proteomes" id="UP000316621">
    <property type="component" value="Chromosome 6"/>
</dbReference>
<dbReference type="InterPro" id="IPR014044">
    <property type="entry name" value="CAP_dom"/>
</dbReference>
<dbReference type="InterPro" id="IPR002413">
    <property type="entry name" value="V5_allergen-like"/>
</dbReference>
<dbReference type="AlphaFoldDB" id="A0A4Y7K2U9"/>
<keyword evidence="4" id="KW-1015">Disulfide bond</keyword>
<comment type="similarity">
    <text evidence="2">Belongs to the CRISP family.</text>
</comment>
<dbReference type="Gramene" id="RZC66239">
    <property type="protein sequence ID" value="RZC66239"/>
    <property type="gene ID" value="C5167_009921"/>
</dbReference>
<dbReference type="SMART" id="SM00198">
    <property type="entry name" value="SCP"/>
    <property type="match status" value="1"/>
</dbReference>
<keyword evidence="5" id="KW-0611">Plant defense</keyword>
<evidence type="ECO:0000256" key="5">
    <source>
        <dbReference type="ARBA" id="ARBA00023265"/>
    </source>
</evidence>
<sequence length="224" mass="24764">MGSSGWPFPVKYAVVMWVSEENGYDYASNSCRSDKSCLHYTQVVWRNTLYLGCAKLGSSSISVLMSLLIITMLSLLIHTSQASPTPRDFLMTLRNHNLARAHVGVAPIVWNEKLAAYARDYADKRAADCNLVHSKGPYGENLAMGPLGGPFVVEDAVTMWVGEENDYNYASNSCRPRKGCGHYTQVIWRKSVHVGCARVICDNGGTFIICSYDPPGNIIGERPY</sequence>
<reference evidence="7 8" key="1">
    <citation type="journal article" date="2018" name="Science">
        <title>The opium poppy genome and morphinan production.</title>
        <authorList>
            <person name="Guo L."/>
            <person name="Winzer T."/>
            <person name="Yang X."/>
            <person name="Li Y."/>
            <person name="Ning Z."/>
            <person name="He Z."/>
            <person name="Teodor R."/>
            <person name="Lu Y."/>
            <person name="Bowser T.A."/>
            <person name="Graham I.A."/>
            <person name="Ye K."/>
        </authorList>
    </citation>
    <scope>NUCLEOTIDE SEQUENCE [LARGE SCALE GENOMIC DNA]</scope>
    <source>
        <strain evidence="8">cv. HN1</strain>
        <tissue evidence="7">Leaves</tissue>
    </source>
</reference>
<dbReference type="PRINTS" id="PR00837">
    <property type="entry name" value="V5TPXLIKE"/>
</dbReference>
<name>A0A4Y7K2U9_PAPSO</name>
<accession>A0A4Y7K2U9</accession>
<dbReference type="SUPFAM" id="SSF55797">
    <property type="entry name" value="PR-1-like"/>
    <property type="match status" value="2"/>
</dbReference>
<dbReference type="PROSITE" id="PS01010">
    <property type="entry name" value="CRISP_2"/>
    <property type="match status" value="1"/>
</dbReference>
<proteinExistence type="inferred from homology"/>